<dbReference type="Pfam" id="PF04539">
    <property type="entry name" value="Sigma70_r3"/>
    <property type="match status" value="1"/>
</dbReference>
<evidence type="ECO:0000256" key="1">
    <source>
        <dbReference type="ARBA" id="ARBA00023015"/>
    </source>
</evidence>
<dbReference type="InterPro" id="IPR000943">
    <property type="entry name" value="RNA_pol_sigma70"/>
</dbReference>
<evidence type="ECO:0000256" key="2">
    <source>
        <dbReference type="ARBA" id="ARBA00023082"/>
    </source>
</evidence>
<feature type="domain" description="RNA polymerase sigma-70 region 1.2" evidence="5">
    <location>
        <begin position="17"/>
        <end position="41"/>
    </location>
</feature>
<keyword evidence="2" id="KW-0731">Sigma factor</keyword>
<dbReference type="Pfam" id="PF04542">
    <property type="entry name" value="Sigma70_r2"/>
    <property type="match status" value="1"/>
</dbReference>
<dbReference type="Proteomes" id="UP000002231">
    <property type="component" value="Chromosome"/>
</dbReference>
<dbReference type="GO" id="GO:0003677">
    <property type="term" value="F:DNA binding"/>
    <property type="evidence" value="ECO:0007669"/>
    <property type="project" value="UniProtKB-KW"/>
</dbReference>
<dbReference type="SUPFAM" id="SSF88659">
    <property type="entry name" value="Sigma3 and sigma4 domains of RNA polymerase sigma factors"/>
    <property type="match status" value="2"/>
</dbReference>
<dbReference type="InterPro" id="IPR009042">
    <property type="entry name" value="RNA_pol_sigma70_r1_2"/>
</dbReference>
<feature type="domain" description="RNA polymerase sigma-70 region 4" evidence="8">
    <location>
        <begin position="223"/>
        <end position="275"/>
    </location>
</feature>
<evidence type="ECO:0000259" key="5">
    <source>
        <dbReference type="Pfam" id="PF00140"/>
    </source>
</evidence>
<dbReference type="InterPro" id="IPR013324">
    <property type="entry name" value="RNA_pol_sigma_r3/r4-like"/>
</dbReference>
<organism evidence="9 10">
    <name type="scientific">Karelsulcia muelleri (strain CARI)</name>
    <name type="common">Sulcia muelleri</name>
    <dbReference type="NCBI Taxonomy" id="706194"/>
    <lineage>
        <taxon>Bacteria</taxon>
        <taxon>Pseudomonadati</taxon>
        <taxon>Bacteroidota</taxon>
        <taxon>Flavobacteriia</taxon>
        <taxon>Flavobacteriales</taxon>
        <taxon>Candidatus Karelsulcia</taxon>
    </lineage>
</organism>
<dbReference type="Pfam" id="PF00140">
    <property type="entry name" value="Sigma70_r1_2"/>
    <property type="match status" value="1"/>
</dbReference>
<dbReference type="Gene3D" id="1.10.601.10">
    <property type="entry name" value="RNA Polymerase Primary Sigma Factor"/>
    <property type="match status" value="1"/>
</dbReference>
<evidence type="ECO:0000256" key="3">
    <source>
        <dbReference type="ARBA" id="ARBA00023125"/>
    </source>
</evidence>
<evidence type="ECO:0000313" key="9">
    <source>
        <dbReference type="EMBL" id="ADM90028.1"/>
    </source>
</evidence>
<dbReference type="InterPro" id="IPR014284">
    <property type="entry name" value="RNA_pol_sigma-70_dom"/>
</dbReference>
<dbReference type="KEGG" id="sum:SMCARI_232"/>
<keyword evidence="10" id="KW-1185">Reference proteome</keyword>
<evidence type="ECO:0000256" key="4">
    <source>
        <dbReference type="ARBA" id="ARBA00023163"/>
    </source>
</evidence>
<evidence type="ECO:0000259" key="7">
    <source>
        <dbReference type="Pfam" id="PF04542"/>
    </source>
</evidence>
<dbReference type="PANTHER" id="PTHR30603">
    <property type="entry name" value="RNA POLYMERASE SIGMA FACTOR RPO"/>
    <property type="match status" value="1"/>
</dbReference>
<evidence type="ECO:0000259" key="8">
    <source>
        <dbReference type="Pfam" id="PF04545"/>
    </source>
</evidence>
<dbReference type="SUPFAM" id="SSF88946">
    <property type="entry name" value="Sigma2 domain of RNA polymerase sigma factors"/>
    <property type="match status" value="1"/>
</dbReference>
<proteinExistence type="predicted"/>
<feature type="domain" description="RNA polymerase sigma-70 region 2" evidence="7">
    <location>
        <begin position="55"/>
        <end position="124"/>
    </location>
</feature>
<dbReference type="InterPro" id="IPR007630">
    <property type="entry name" value="RNA_pol_sigma70_r4"/>
</dbReference>
<dbReference type="STRING" id="706194.SMCARI_232"/>
<dbReference type="Gene3D" id="1.10.10.10">
    <property type="entry name" value="Winged helix-like DNA-binding domain superfamily/Winged helix DNA-binding domain"/>
    <property type="match status" value="2"/>
</dbReference>
<accession>E0TJQ1</accession>
<dbReference type="InterPro" id="IPR013325">
    <property type="entry name" value="RNA_pol_sigma_r2"/>
</dbReference>
<dbReference type="NCBIfam" id="TIGR02937">
    <property type="entry name" value="sigma70-ECF"/>
    <property type="match status" value="1"/>
</dbReference>
<evidence type="ECO:0000259" key="6">
    <source>
        <dbReference type="Pfam" id="PF04539"/>
    </source>
</evidence>
<dbReference type="HOGENOM" id="CLU_014793_3_5_10"/>
<dbReference type="PRINTS" id="PR00046">
    <property type="entry name" value="SIGMA70FCT"/>
</dbReference>
<reference evidence="10" key="1">
    <citation type="journal article" date="2010" name="Genome Biol. Evol.">
        <title>Functional convergence in reduced genomes of bacterial symbionts spanning 200 My of evolution.</title>
        <authorList>
            <person name="McCutcheon J.P."/>
            <person name="Moran N.A."/>
        </authorList>
    </citation>
    <scope>NUCLEOTIDE SEQUENCE [LARGE SCALE GENOMIC DNA]</scope>
    <source>
        <strain evidence="10">CARI</strain>
    </source>
</reference>
<dbReference type="InterPro" id="IPR007627">
    <property type="entry name" value="RNA_pol_sigma70_r2"/>
</dbReference>
<dbReference type="AlphaFoldDB" id="E0TJQ1"/>
<dbReference type="EMBL" id="CP002163">
    <property type="protein sequence ID" value="ADM90028.1"/>
    <property type="molecule type" value="Genomic_DNA"/>
</dbReference>
<keyword evidence="4" id="KW-0804">Transcription</keyword>
<dbReference type="CDD" id="cd06171">
    <property type="entry name" value="Sigma70_r4"/>
    <property type="match status" value="1"/>
</dbReference>
<protein>
    <submittedName>
        <fullName evidence="9">RNA polymerase sigma factor rpoD</fullName>
    </submittedName>
</protein>
<dbReference type="GO" id="GO:0006352">
    <property type="term" value="P:DNA-templated transcription initiation"/>
    <property type="evidence" value="ECO:0007669"/>
    <property type="project" value="InterPro"/>
</dbReference>
<keyword evidence="3" id="KW-0238">DNA-binding</keyword>
<keyword evidence="1" id="KW-0805">Transcription regulation</keyword>
<evidence type="ECO:0000313" key="10">
    <source>
        <dbReference type="Proteomes" id="UP000002231"/>
    </source>
</evidence>
<sequence>MKQLKITKQVTNCESESLDKYLYEIGKIPLLNNEEEIQFAKFARKTYNIKAINFLIKANLRFVVSVAKQYQNQGLNLSDLINEGNLGLIKGIFRFDERKGFKCISYSVWWIRQSILQAIADKSRCVRCPTNKLAFYNKVNKKYSELEQIYQIPPSIKQIGEYLNSNEKEIEEALKNSVKHTSLDAPIIEGENSNLYDIIKYDESPHPDLDLEKESLKKDIKRLLDTLSEKEAQIITLHYGLESSTINLEEISFLLNLTRERCRQIEIYGLRRLKQSSRKNILRFYLCT</sequence>
<gene>
    <name evidence="9" type="primary">rpoD</name>
    <name evidence="9" type="ordered locus">SMCARI_232</name>
</gene>
<dbReference type="InterPro" id="IPR007624">
    <property type="entry name" value="RNA_pol_sigma70_r3"/>
</dbReference>
<dbReference type="InterPro" id="IPR050239">
    <property type="entry name" value="Sigma-70_RNA_pol_init_factors"/>
</dbReference>
<dbReference type="PANTHER" id="PTHR30603:SF47">
    <property type="entry name" value="RNA POLYMERASE SIGMA FACTOR SIGD, CHLOROPLASTIC"/>
    <property type="match status" value="1"/>
</dbReference>
<feature type="domain" description="RNA polymerase sigma-70 region 3" evidence="6">
    <location>
        <begin position="137"/>
        <end position="207"/>
    </location>
</feature>
<dbReference type="Pfam" id="PF04545">
    <property type="entry name" value="Sigma70_r4"/>
    <property type="match status" value="1"/>
</dbReference>
<dbReference type="GO" id="GO:0016987">
    <property type="term" value="F:sigma factor activity"/>
    <property type="evidence" value="ECO:0007669"/>
    <property type="project" value="UniProtKB-KW"/>
</dbReference>
<dbReference type="InterPro" id="IPR036388">
    <property type="entry name" value="WH-like_DNA-bd_sf"/>
</dbReference>
<name>E0TJQ1_KARMC</name>